<dbReference type="EMBL" id="JAFCIX010000114">
    <property type="protein sequence ID" value="KAH6598224.1"/>
    <property type="molecule type" value="Genomic_DNA"/>
</dbReference>
<feature type="region of interest" description="Disordered" evidence="6">
    <location>
        <begin position="427"/>
        <end position="461"/>
    </location>
</feature>
<dbReference type="CDD" id="cd16926">
    <property type="entry name" value="HATPase_MutL-MLH-PMS-like"/>
    <property type="match status" value="1"/>
</dbReference>
<evidence type="ECO:0000256" key="1">
    <source>
        <dbReference type="ARBA" id="ARBA00004123"/>
    </source>
</evidence>
<dbReference type="InterPro" id="IPR036890">
    <property type="entry name" value="HATPase_C_sf"/>
</dbReference>
<comment type="subcellular location">
    <subcellularLocation>
        <location evidence="1">Nucleus</location>
    </subcellularLocation>
</comment>
<comment type="caution">
    <text evidence="8">The sequence shown here is derived from an EMBL/GenBank/DDBJ whole genome shotgun (WGS) entry which is preliminary data.</text>
</comment>
<dbReference type="SMART" id="SM01340">
    <property type="entry name" value="DNA_mis_repair"/>
    <property type="match status" value="1"/>
</dbReference>
<organism evidence="8 9">
    <name type="scientific">Batrachochytrium salamandrivorans</name>
    <dbReference type="NCBI Taxonomy" id="1357716"/>
    <lineage>
        <taxon>Eukaryota</taxon>
        <taxon>Fungi</taxon>
        <taxon>Fungi incertae sedis</taxon>
        <taxon>Chytridiomycota</taxon>
        <taxon>Chytridiomycota incertae sedis</taxon>
        <taxon>Chytridiomycetes</taxon>
        <taxon>Rhizophydiales</taxon>
        <taxon>Rhizophydiales incertae sedis</taxon>
        <taxon>Batrachochytrium</taxon>
    </lineage>
</organism>
<dbReference type="Pfam" id="PF01119">
    <property type="entry name" value="DNA_mis_repair"/>
    <property type="match status" value="1"/>
</dbReference>
<dbReference type="SUPFAM" id="SSF55874">
    <property type="entry name" value="ATPase domain of HSP90 chaperone/DNA topoisomerase II/histidine kinase"/>
    <property type="match status" value="1"/>
</dbReference>
<dbReference type="InterPro" id="IPR013507">
    <property type="entry name" value="DNA_mismatch_S5_2-like"/>
</dbReference>
<accession>A0ABQ8FH70</accession>
<keyword evidence="5" id="KW-0539">Nucleus</keyword>
<sequence>MSTPIAVARIKRLDNVTVNRIAAGEIIHRPSNAIKELLENSLDAGATTIQVLLKDGGLKLLQIQDNGHGINKADMSIVCERFTTSKLSKYEDLNQIATYGFRGEALASISHIAHLTITTRTADSPCSWRAVYADGKLVPVKPGGSPDPKPCAGNIGTQITAEDLFHNVPIRRKSLNNASEEYTRVLEVVQRYAIHNNGVSFTCKKQNSQMPDFQTSSSASKLDNIRTIFGNSIARELLDLKVESVRWEFKASGFISNANFNTKRFHLLLFINHRLVESHNIKKSLEVLYSKYIPKRTHPFAYISLEIKPQNLDVNVHPTKRLVQFLHEDSIVEALCDAIDERLTGANDSRVYYMQTTLNTGVPLFSDDSQSQTSYGPKTNLGVAALSIMKSSDSSIPVTPLKSTGRAPEHKLVRTDNRIRTLDEYIGHSSSFSTGPSHTSQSEQQHDTESPHVESIIVSSSPKRSKLDSILLPEPLENGGLCIEVLGEDVRRDNLQPAIQDDILPASDDEAFDDLPVRKLLEHQKHKLSTVIQVPVVENLSHAGIKIAIRDGMPTTEIDTKLGESNKSESYELATKHGAINDDGDSLEDKSPIRKFVEVRLTSVLELREEIVKSEHKSITELFREHTFVGCVNDILALIQHHTKLYLVNYQEISRELFYQLVLRGFSNLGSIHLENALPIAQVALIALEYGDHWDETMLPKEDIAATISHTLCSHREMLHEYFSIGIDSAECLVSLPVLLRGGYVPNLDKLPEFILRLGGHVNWEDEKMCFKSISEEISLFYSVEAPWVEDGAVNTDSATFLTSGDCSGVSTESRITFPNVDTGLRCLNEAELSGRSTGESSATPQTSSSFLASTNTQLVAHRHMIEYLLFPAMKRYLIGTKSVLVDKLVSQVADLPDLYRVFERC</sequence>
<dbReference type="InterPro" id="IPR014721">
    <property type="entry name" value="Ribsml_uS5_D2-typ_fold_subgr"/>
</dbReference>
<name>A0ABQ8FH70_9FUNG</name>
<feature type="compositionally biased region" description="Low complexity" evidence="6">
    <location>
        <begin position="427"/>
        <end position="442"/>
    </location>
</feature>
<dbReference type="PANTHER" id="PTHR10073:SF12">
    <property type="entry name" value="DNA MISMATCH REPAIR PROTEIN MLH1"/>
    <property type="match status" value="1"/>
</dbReference>
<keyword evidence="4" id="KW-0234">DNA repair</keyword>
<proteinExistence type="inferred from homology"/>
<dbReference type="Pfam" id="PF13589">
    <property type="entry name" value="HATPase_c_3"/>
    <property type="match status" value="1"/>
</dbReference>
<evidence type="ECO:0000313" key="8">
    <source>
        <dbReference type="EMBL" id="KAH6598224.1"/>
    </source>
</evidence>
<dbReference type="InterPro" id="IPR032189">
    <property type="entry name" value="Mlh1_C"/>
</dbReference>
<dbReference type="SUPFAM" id="SSF54211">
    <property type="entry name" value="Ribosomal protein S5 domain 2-like"/>
    <property type="match status" value="1"/>
</dbReference>
<feature type="domain" description="DNA mismatch repair protein S5" evidence="7">
    <location>
        <begin position="225"/>
        <end position="344"/>
    </location>
</feature>
<reference evidence="8 9" key="1">
    <citation type="submission" date="2021-02" db="EMBL/GenBank/DDBJ databases">
        <title>Variation within the Batrachochytrium salamandrivorans European outbreak.</title>
        <authorList>
            <person name="Kelly M."/>
            <person name="Pasmans F."/>
            <person name="Shea T.P."/>
            <person name="Munoz J.F."/>
            <person name="Carranza S."/>
            <person name="Cuomo C.A."/>
            <person name="Martel A."/>
        </authorList>
    </citation>
    <scope>NUCLEOTIDE SEQUENCE [LARGE SCALE GENOMIC DNA]</scope>
    <source>
        <strain evidence="8 9">AMFP18/2</strain>
    </source>
</reference>
<dbReference type="CDD" id="cd03483">
    <property type="entry name" value="MutL_Trans_MLH1"/>
    <property type="match status" value="1"/>
</dbReference>
<evidence type="ECO:0000259" key="7">
    <source>
        <dbReference type="SMART" id="SM01340"/>
    </source>
</evidence>
<dbReference type="PANTHER" id="PTHR10073">
    <property type="entry name" value="DNA MISMATCH REPAIR PROTEIN MLH, PMS, MUTL"/>
    <property type="match status" value="1"/>
</dbReference>
<keyword evidence="9" id="KW-1185">Reference proteome</keyword>
<dbReference type="PROSITE" id="PS00058">
    <property type="entry name" value="DNA_MISMATCH_REPAIR_1"/>
    <property type="match status" value="1"/>
</dbReference>
<evidence type="ECO:0000256" key="5">
    <source>
        <dbReference type="ARBA" id="ARBA00023242"/>
    </source>
</evidence>
<evidence type="ECO:0000256" key="6">
    <source>
        <dbReference type="SAM" id="MobiDB-lite"/>
    </source>
</evidence>
<dbReference type="Pfam" id="PF16413">
    <property type="entry name" value="Mlh1_C"/>
    <property type="match status" value="1"/>
</dbReference>
<gene>
    <name evidence="8" type="ORF">BASA50_003839</name>
</gene>
<dbReference type="InterPro" id="IPR014762">
    <property type="entry name" value="DNA_mismatch_repair_CS"/>
</dbReference>
<protein>
    <recommendedName>
        <fullName evidence="7">DNA mismatch repair protein S5 domain-containing protein</fullName>
    </recommendedName>
</protein>
<dbReference type="NCBIfam" id="TIGR00585">
    <property type="entry name" value="mutl"/>
    <property type="match status" value="1"/>
</dbReference>
<keyword evidence="3" id="KW-0227">DNA damage</keyword>
<dbReference type="InterPro" id="IPR002099">
    <property type="entry name" value="MutL/Mlh/PMS"/>
</dbReference>
<evidence type="ECO:0000256" key="4">
    <source>
        <dbReference type="ARBA" id="ARBA00023204"/>
    </source>
</evidence>
<dbReference type="Proteomes" id="UP001648503">
    <property type="component" value="Unassembled WGS sequence"/>
</dbReference>
<dbReference type="InterPro" id="IPR020568">
    <property type="entry name" value="Ribosomal_Su5_D2-typ_SF"/>
</dbReference>
<dbReference type="Gene3D" id="3.30.230.10">
    <property type="match status" value="1"/>
</dbReference>
<dbReference type="Gene3D" id="3.30.565.10">
    <property type="entry name" value="Histidine kinase-like ATPase, C-terminal domain"/>
    <property type="match status" value="1"/>
</dbReference>
<dbReference type="InterPro" id="IPR038973">
    <property type="entry name" value="MutL/Mlh/Pms-like"/>
</dbReference>
<comment type="similarity">
    <text evidence="2">Belongs to the DNA mismatch repair MutL/HexB family.</text>
</comment>
<evidence type="ECO:0000256" key="3">
    <source>
        <dbReference type="ARBA" id="ARBA00022763"/>
    </source>
</evidence>
<evidence type="ECO:0000313" key="9">
    <source>
        <dbReference type="Proteomes" id="UP001648503"/>
    </source>
</evidence>
<evidence type="ECO:0000256" key="2">
    <source>
        <dbReference type="ARBA" id="ARBA00006082"/>
    </source>
</evidence>